<accession>A0A1G2FPX6</accession>
<proteinExistence type="predicted"/>
<keyword evidence="2" id="KW-0560">Oxidoreductase</keyword>
<organism evidence="4 5">
    <name type="scientific">Candidatus Portnoybacteria bacterium RIFCSPLOWO2_02_FULL_39_11</name>
    <dbReference type="NCBI Taxonomy" id="1802001"/>
    <lineage>
        <taxon>Bacteria</taxon>
        <taxon>Candidatus Portnoyibacteriota</taxon>
    </lineage>
</organism>
<evidence type="ECO:0000313" key="4">
    <source>
        <dbReference type="EMBL" id="OGZ40129.1"/>
    </source>
</evidence>
<evidence type="ECO:0000256" key="1">
    <source>
        <dbReference type="ARBA" id="ARBA00022630"/>
    </source>
</evidence>
<dbReference type="PANTHER" id="PTHR48105">
    <property type="entry name" value="THIOREDOXIN REDUCTASE 1-RELATED-RELATED"/>
    <property type="match status" value="1"/>
</dbReference>
<dbReference type="InterPro" id="IPR023753">
    <property type="entry name" value="FAD/NAD-binding_dom"/>
</dbReference>
<dbReference type="Pfam" id="PF07992">
    <property type="entry name" value="Pyr_redox_2"/>
    <property type="match status" value="1"/>
</dbReference>
<gene>
    <name evidence="4" type="ORF">A3B04_00180</name>
</gene>
<dbReference type="EMBL" id="MHNF01000040">
    <property type="protein sequence ID" value="OGZ40129.1"/>
    <property type="molecule type" value="Genomic_DNA"/>
</dbReference>
<reference evidence="4 5" key="1">
    <citation type="journal article" date="2016" name="Nat. Commun.">
        <title>Thousands of microbial genomes shed light on interconnected biogeochemical processes in an aquifer system.</title>
        <authorList>
            <person name="Anantharaman K."/>
            <person name="Brown C.T."/>
            <person name="Hug L.A."/>
            <person name="Sharon I."/>
            <person name="Castelle C.J."/>
            <person name="Probst A.J."/>
            <person name="Thomas B.C."/>
            <person name="Singh A."/>
            <person name="Wilkins M.J."/>
            <person name="Karaoz U."/>
            <person name="Brodie E.L."/>
            <person name="Williams K.H."/>
            <person name="Hubbard S.S."/>
            <person name="Banfield J.F."/>
        </authorList>
    </citation>
    <scope>NUCLEOTIDE SEQUENCE [LARGE SCALE GENOMIC DNA]</scope>
</reference>
<evidence type="ECO:0000313" key="5">
    <source>
        <dbReference type="Proteomes" id="UP000177126"/>
    </source>
</evidence>
<dbReference type="PRINTS" id="PR00469">
    <property type="entry name" value="PNDRDTASEII"/>
</dbReference>
<comment type="caution">
    <text evidence="4">The sequence shown here is derived from an EMBL/GenBank/DDBJ whole genome shotgun (WGS) entry which is preliminary data.</text>
</comment>
<sequence length="305" mass="33108">MLYDLIIIGAGPAGLSAAIYAVRKKINTLVLTGNTASQTSEAHRIENYLGILAISGTELIAKFRDHAKKLNIEIKDAIEIIMIEPRGKEFRIIANNGDFSAKTIIIATGKKYRELETPGADKFKNKGITYCATCDAPLFKNKVVAVIGAGDAGQDAARQLTYYAAKIYLLNKYSELRGNNLQIQAELKTCSKIEILNNSEPTEVKGDRFVKNLVYNANGQIKELAVDGIFVEIGSVPASKFLNGVIKLNGRNEVIIDPKTNMTSIPGIFAAGDVTDVPHKQMIIAAGEGAKAALSAYEYLKSQRI</sequence>
<dbReference type="InterPro" id="IPR050097">
    <property type="entry name" value="Ferredoxin-NADP_redctase_2"/>
</dbReference>
<dbReference type="Gene3D" id="3.50.50.60">
    <property type="entry name" value="FAD/NAD(P)-binding domain"/>
    <property type="match status" value="2"/>
</dbReference>
<dbReference type="SUPFAM" id="SSF51905">
    <property type="entry name" value="FAD/NAD(P)-binding domain"/>
    <property type="match status" value="2"/>
</dbReference>
<feature type="domain" description="FAD/NAD(P)-binding" evidence="3">
    <location>
        <begin position="3"/>
        <end position="286"/>
    </location>
</feature>
<dbReference type="PRINTS" id="PR00368">
    <property type="entry name" value="FADPNR"/>
</dbReference>
<name>A0A1G2FPX6_9BACT</name>
<dbReference type="InterPro" id="IPR036188">
    <property type="entry name" value="FAD/NAD-bd_sf"/>
</dbReference>
<protein>
    <recommendedName>
        <fullName evidence="3">FAD/NAD(P)-binding domain-containing protein</fullName>
    </recommendedName>
</protein>
<evidence type="ECO:0000259" key="3">
    <source>
        <dbReference type="Pfam" id="PF07992"/>
    </source>
</evidence>
<dbReference type="AlphaFoldDB" id="A0A1G2FPX6"/>
<keyword evidence="1" id="KW-0285">Flavoprotein</keyword>
<dbReference type="GO" id="GO:0016491">
    <property type="term" value="F:oxidoreductase activity"/>
    <property type="evidence" value="ECO:0007669"/>
    <property type="project" value="UniProtKB-KW"/>
</dbReference>
<dbReference type="Proteomes" id="UP000177126">
    <property type="component" value="Unassembled WGS sequence"/>
</dbReference>
<evidence type="ECO:0000256" key="2">
    <source>
        <dbReference type="ARBA" id="ARBA00023002"/>
    </source>
</evidence>